<dbReference type="Pfam" id="PF01554">
    <property type="entry name" value="MatE"/>
    <property type="match status" value="2"/>
</dbReference>
<keyword evidence="15" id="KW-1185">Reference proteome</keyword>
<dbReference type="PANTHER" id="PTHR43298:SF2">
    <property type="entry name" value="FMN_FAD EXPORTER YEEO-RELATED"/>
    <property type="match status" value="1"/>
</dbReference>
<accession>A0A2T0W9N5</accession>
<gene>
    <name evidence="14" type="ORF">CLV38_10426</name>
</gene>
<evidence type="ECO:0000256" key="6">
    <source>
        <dbReference type="ARBA" id="ARBA00022449"/>
    </source>
</evidence>
<dbReference type="GO" id="GO:0042910">
    <property type="term" value="F:xenobiotic transmembrane transporter activity"/>
    <property type="evidence" value="ECO:0007669"/>
    <property type="project" value="InterPro"/>
</dbReference>
<comment type="caution">
    <text evidence="14">The sequence shown here is derived from an EMBL/GenBank/DDBJ whole genome shotgun (WGS) entry which is preliminary data.</text>
</comment>
<organism evidence="14 15">
    <name type="scientific">Alkalibacterium olivapovliticus</name>
    <dbReference type="NCBI Taxonomy" id="99907"/>
    <lineage>
        <taxon>Bacteria</taxon>
        <taxon>Bacillati</taxon>
        <taxon>Bacillota</taxon>
        <taxon>Bacilli</taxon>
        <taxon>Lactobacillales</taxon>
        <taxon>Carnobacteriaceae</taxon>
        <taxon>Alkalibacterium</taxon>
    </lineage>
</organism>
<keyword evidence="9 13" id="KW-1133">Transmembrane helix</keyword>
<evidence type="ECO:0000256" key="8">
    <source>
        <dbReference type="ARBA" id="ARBA00022692"/>
    </source>
</evidence>
<feature type="transmembrane region" description="Helical" evidence="13">
    <location>
        <begin position="98"/>
        <end position="117"/>
    </location>
</feature>
<evidence type="ECO:0000256" key="4">
    <source>
        <dbReference type="ARBA" id="ARBA00020268"/>
    </source>
</evidence>
<evidence type="ECO:0000313" key="14">
    <source>
        <dbReference type="EMBL" id="PRY83420.1"/>
    </source>
</evidence>
<dbReference type="InterPro" id="IPR002528">
    <property type="entry name" value="MATE_fam"/>
</dbReference>
<name>A0A2T0W9N5_9LACT</name>
<evidence type="ECO:0000256" key="13">
    <source>
        <dbReference type="SAM" id="Phobius"/>
    </source>
</evidence>
<comment type="function">
    <text evidence="1">Multidrug efflux pump.</text>
</comment>
<keyword evidence="6" id="KW-0050">Antiport</keyword>
<dbReference type="RefSeq" id="WP_106191303.1">
    <property type="nucleotide sequence ID" value="NZ_PVTO01000004.1"/>
</dbReference>
<dbReference type="AlphaFoldDB" id="A0A2T0W9N5"/>
<dbReference type="PANTHER" id="PTHR43298">
    <property type="entry name" value="MULTIDRUG RESISTANCE PROTEIN NORM-RELATED"/>
    <property type="match status" value="1"/>
</dbReference>
<dbReference type="InterPro" id="IPR048279">
    <property type="entry name" value="MdtK-like"/>
</dbReference>
<dbReference type="Proteomes" id="UP000238205">
    <property type="component" value="Unassembled WGS sequence"/>
</dbReference>
<feature type="transmembrane region" description="Helical" evidence="13">
    <location>
        <begin position="137"/>
        <end position="154"/>
    </location>
</feature>
<dbReference type="OrthoDB" id="9811110at2"/>
<feature type="transmembrane region" description="Helical" evidence="13">
    <location>
        <begin position="361"/>
        <end position="383"/>
    </location>
</feature>
<keyword evidence="7" id="KW-1003">Cell membrane</keyword>
<comment type="subcellular location">
    <subcellularLocation>
        <location evidence="2">Cell membrane</location>
        <topology evidence="2">Multi-pass membrane protein</topology>
    </subcellularLocation>
</comment>
<dbReference type="InterPro" id="IPR050222">
    <property type="entry name" value="MATE_MdtK"/>
</dbReference>
<evidence type="ECO:0000256" key="1">
    <source>
        <dbReference type="ARBA" id="ARBA00003408"/>
    </source>
</evidence>
<dbReference type="GO" id="GO:0015297">
    <property type="term" value="F:antiporter activity"/>
    <property type="evidence" value="ECO:0007669"/>
    <property type="project" value="UniProtKB-KW"/>
</dbReference>
<feature type="transmembrane region" description="Helical" evidence="13">
    <location>
        <begin position="57"/>
        <end position="77"/>
    </location>
</feature>
<keyword evidence="11 13" id="KW-0472">Membrane</keyword>
<evidence type="ECO:0000256" key="2">
    <source>
        <dbReference type="ARBA" id="ARBA00004651"/>
    </source>
</evidence>
<dbReference type="GO" id="GO:0005886">
    <property type="term" value="C:plasma membrane"/>
    <property type="evidence" value="ECO:0007669"/>
    <property type="project" value="UniProtKB-SubCell"/>
</dbReference>
<evidence type="ECO:0000256" key="3">
    <source>
        <dbReference type="ARBA" id="ARBA00010199"/>
    </source>
</evidence>
<dbReference type="PIRSF" id="PIRSF006603">
    <property type="entry name" value="DinF"/>
    <property type="match status" value="1"/>
</dbReference>
<evidence type="ECO:0000256" key="11">
    <source>
        <dbReference type="ARBA" id="ARBA00023136"/>
    </source>
</evidence>
<evidence type="ECO:0000256" key="5">
    <source>
        <dbReference type="ARBA" id="ARBA00022448"/>
    </source>
</evidence>
<dbReference type="NCBIfam" id="TIGR00797">
    <property type="entry name" value="matE"/>
    <property type="match status" value="1"/>
</dbReference>
<feature type="transmembrane region" description="Helical" evidence="13">
    <location>
        <begin position="175"/>
        <end position="194"/>
    </location>
</feature>
<feature type="transmembrane region" description="Helical" evidence="13">
    <location>
        <begin position="421"/>
        <end position="443"/>
    </location>
</feature>
<reference evidence="14 15" key="1">
    <citation type="submission" date="2018-03" db="EMBL/GenBank/DDBJ databases">
        <title>Genomic Encyclopedia of Archaeal and Bacterial Type Strains, Phase II (KMG-II): from individual species to whole genera.</title>
        <authorList>
            <person name="Goeker M."/>
        </authorList>
    </citation>
    <scope>NUCLEOTIDE SEQUENCE [LARGE SCALE GENOMIC DNA]</scope>
    <source>
        <strain evidence="14 15">DSM 13175</strain>
    </source>
</reference>
<keyword evidence="5" id="KW-0813">Transport</keyword>
<feature type="transmembrane region" description="Helical" evidence="13">
    <location>
        <begin position="390"/>
        <end position="409"/>
    </location>
</feature>
<proteinExistence type="inferred from homology"/>
<evidence type="ECO:0000313" key="15">
    <source>
        <dbReference type="Proteomes" id="UP000238205"/>
    </source>
</evidence>
<protein>
    <recommendedName>
        <fullName evidence="4">Probable multidrug resistance protein NorM</fullName>
    </recommendedName>
    <alternativeName>
        <fullName evidence="12">Multidrug-efflux transporter</fullName>
    </alternativeName>
</protein>
<feature type="transmembrane region" description="Helical" evidence="13">
    <location>
        <begin position="317"/>
        <end position="341"/>
    </location>
</feature>
<dbReference type="CDD" id="cd13144">
    <property type="entry name" value="MATE_like_4"/>
    <property type="match status" value="1"/>
</dbReference>
<keyword evidence="10" id="KW-0406">Ion transport</keyword>
<dbReference type="EMBL" id="PVTO01000004">
    <property type="protein sequence ID" value="PRY83420.1"/>
    <property type="molecule type" value="Genomic_DNA"/>
</dbReference>
<keyword evidence="8 13" id="KW-0812">Transmembrane</keyword>
<comment type="similarity">
    <text evidence="3">Belongs to the multi antimicrobial extrusion (MATE) (TC 2.A.66.1) family.</text>
</comment>
<feature type="transmembrane region" description="Helical" evidence="13">
    <location>
        <begin position="200"/>
        <end position="222"/>
    </location>
</feature>
<evidence type="ECO:0000256" key="12">
    <source>
        <dbReference type="ARBA" id="ARBA00031636"/>
    </source>
</evidence>
<feature type="transmembrane region" description="Helical" evidence="13">
    <location>
        <begin position="243"/>
        <end position="264"/>
    </location>
</feature>
<evidence type="ECO:0000256" key="9">
    <source>
        <dbReference type="ARBA" id="ARBA00022989"/>
    </source>
</evidence>
<evidence type="ECO:0000256" key="10">
    <source>
        <dbReference type="ARBA" id="ARBA00023065"/>
    </source>
</evidence>
<dbReference type="GO" id="GO:0006811">
    <property type="term" value="P:monoatomic ion transport"/>
    <property type="evidence" value="ECO:0007669"/>
    <property type="project" value="UniProtKB-KW"/>
</dbReference>
<evidence type="ECO:0000256" key="7">
    <source>
        <dbReference type="ARBA" id="ARBA00022475"/>
    </source>
</evidence>
<sequence>MSKMNSEQMGKMPMNRLVLTLSVPMMISMFVQSLYNVVDSIFVAQISEEALAALSLAFPIQMLMIAIQVGSGVGMNAELSKRLGENNRKLASAAANNGVFLGFVHYGLFLIFGLLFIRPFFELQTDNPEIVRYGMEYTVLITTLSVGKFMQFVYERILQSTGRTFYTMITQGTGAILNIALDAILIFGLLGFPAMGVYGAAIATIIAQITSAIMAFVINAKVNTDVDMEYRTFRPDFKVIKRIYSVGIPSMVMTSITSLVTLLFNNILLQFTSTATAVYGVYIRLQGFAFMPVFGLNNGMIPIVSYNYGAKNKERMILAIKICLGYGESIMLLGTVLFQLFPEQFLLLFNASDEMMELGVAALRTISLSFAFAGISIMLGTVFQSLGNPMLSLWIQVIRQLIVLIPVAYALSLTGNVNMVWWSKLISEGVTVVFALIAMKYVYSKKIDPMTDAEPKKRKLKKQFVTK</sequence>